<sequence length="36" mass="4135">MTIRIMNNSPYKMVLIKSAYQSGKIDIFTLSVIKTE</sequence>
<comment type="caution">
    <text evidence="1">The sequence shown here is derived from an EMBL/GenBank/DDBJ whole genome shotgun (WGS) entry which is preliminary data.</text>
</comment>
<protein>
    <submittedName>
        <fullName evidence="1">Uncharacterized protein</fullName>
    </submittedName>
</protein>
<proteinExistence type="predicted"/>
<dbReference type="AlphaFoldDB" id="A0A8G2BTZ3"/>
<dbReference type="Proteomes" id="UP000236725">
    <property type="component" value="Unassembled WGS sequence"/>
</dbReference>
<gene>
    <name evidence="1" type="ORF">SAMN05444001_101314</name>
</gene>
<organism evidence="1 2">
    <name type="scientific">Parabacteroides chinchillae</name>
    <dbReference type="NCBI Taxonomy" id="871327"/>
    <lineage>
        <taxon>Bacteria</taxon>
        <taxon>Pseudomonadati</taxon>
        <taxon>Bacteroidota</taxon>
        <taxon>Bacteroidia</taxon>
        <taxon>Bacteroidales</taxon>
        <taxon>Tannerellaceae</taxon>
        <taxon>Parabacteroides</taxon>
    </lineage>
</organism>
<reference evidence="1 2" key="1">
    <citation type="submission" date="2016-10" db="EMBL/GenBank/DDBJ databases">
        <authorList>
            <person name="Varghese N."/>
            <person name="Submissions S."/>
        </authorList>
    </citation>
    <scope>NUCLEOTIDE SEQUENCE [LARGE SCALE GENOMIC DNA]</scope>
    <source>
        <strain evidence="1 2">DSM 29073</strain>
    </source>
</reference>
<dbReference type="EMBL" id="FNVS01000001">
    <property type="protein sequence ID" value="SEF46918.1"/>
    <property type="molecule type" value="Genomic_DNA"/>
</dbReference>
<name>A0A8G2BTZ3_9BACT</name>
<accession>A0A8G2BTZ3</accession>
<evidence type="ECO:0000313" key="1">
    <source>
        <dbReference type="EMBL" id="SEF46918.1"/>
    </source>
</evidence>
<evidence type="ECO:0000313" key="2">
    <source>
        <dbReference type="Proteomes" id="UP000236725"/>
    </source>
</evidence>
<keyword evidence="2" id="KW-1185">Reference proteome</keyword>